<dbReference type="InterPro" id="IPR016166">
    <property type="entry name" value="FAD-bd_PCMH"/>
</dbReference>
<dbReference type="Pfam" id="PF01565">
    <property type="entry name" value="FAD_binding_4"/>
    <property type="match status" value="1"/>
</dbReference>
<dbReference type="SUPFAM" id="SSF56176">
    <property type="entry name" value="FAD-binding/transporter-associated domain-like"/>
    <property type="match status" value="1"/>
</dbReference>
<dbReference type="PROSITE" id="PS51387">
    <property type="entry name" value="FAD_PCMH"/>
    <property type="match status" value="1"/>
</dbReference>
<name>A0A9Q0AT43_9PEZI</name>
<dbReference type="Proteomes" id="UP000829685">
    <property type="component" value="Unassembled WGS sequence"/>
</dbReference>
<evidence type="ECO:0000256" key="3">
    <source>
        <dbReference type="ARBA" id="ARBA00022827"/>
    </source>
</evidence>
<dbReference type="InterPro" id="IPR050416">
    <property type="entry name" value="FAD-linked_Oxidoreductase"/>
</dbReference>
<evidence type="ECO:0000313" key="7">
    <source>
        <dbReference type="Proteomes" id="UP000829685"/>
    </source>
</evidence>
<accession>A0A9Q0AT43</accession>
<evidence type="ECO:0000313" key="6">
    <source>
        <dbReference type="EMBL" id="KAI1877521.1"/>
    </source>
</evidence>
<dbReference type="EMBL" id="JAFIMR010000006">
    <property type="protein sequence ID" value="KAI1877521.1"/>
    <property type="molecule type" value="Genomic_DNA"/>
</dbReference>
<organism evidence="6 7">
    <name type="scientific">Neoarthrinium moseri</name>
    <dbReference type="NCBI Taxonomy" id="1658444"/>
    <lineage>
        <taxon>Eukaryota</taxon>
        <taxon>Fungi</taxon>
        <taxon>Dikarya</taxon>
        <taxon>Ascomycota</taxon>
        <taxon>Pezizomycotina</taxon>
        <taxon>Sordariomycetes</taxon>
        <taxon>Xylariomycetidae</taxon>
        <taxon>Amphisphaeriales</taxon>
        <taxon>Apiosporaceae</taxon>
        <taxon>Neoarthrinium</taxon>
    </lineage>
</organism>
<evidence type="ECO:0000259" key="5">
    <source>
        <dbReference type="PROSITE" id="PS51387"/>
    </source>
</evidence>
<keyword evidence="7" id="KW-1185">Reference proteome</keyword>
<dbReference type="PANTHER" id="PTHR42973">
    <property type="entry name" value="BINDING OXIDOREDUCTASE, PUTATIVE (AFU_ORTHOLOGUE AFUA_1G17690)-RELATED"/>
    <property type="match status" value="1"/>
</dbReference>
<comment type="similarity">
    <text evidence="1">Belongs to the oxygen-dependent FAD-linked oxidoreductase family.</text>
</comment>
<gene>
    <name evidence="6" type="ORF">JX265_003529</name>
</gene>
<dbReference type="InterPro" id="IPR036318">
    <property type="entry name" value="FAD-bd_PCMH-like_sf"/>
</dbReference>
<keyword evidence="3" id="KW-0274">FAD</keyword>
<protein>
    <recommendedName>
        <fullName evidence="5">FAD-binding PCMH-type domain-containing protein</fullName>
    </recommendedName>
</protein>
<sequence>MSTEDMVAPANLTSLCCRALAALLGQQSVALPGSAEYTEFLGSYFSAQQEAMQPACIALPRTTQDVSKTINCLTSQEFGRPLFAIRAGGHANWAGASNIAGGFVVDLRAINSVQISEDKSKVFVGAGAHWEDVYAKLDPLGLSVNGGRAAEVGVGGLTLGGGLSYFSPRYGWTCDTVVNFEIVLADASIVHANAESNPGLFYALKGGNNNFGVVTRIDLTTFEQGLLWSGSVFNPVSVVDDVISEFVKIGSPEAYDEDATFYTSFGFSQARGIPIIASNLEYAKPIAPPSIYQDFLALPNLMNTSELMNMTTLAKATRALQPAHPRILSRVSTFALTTEVLKATYAQWSATIPSISQVSNLVWAIVLEPLPPGIYARHANGNALGLADRTGSFVVVLLSAAWTDPSDDELVVDAANKLMAAINEQAKDLGDLDPFVYLNYAGQDQNPIGSYGATSVAQLQAIRNRVDTGGIFTNQVPGGFKIPPEATV</sequence>
<evidence type="ECO:0000256" key="2">
    <source>
        <dbReference type="ARBA" id="ARBA00022630"/>
    </source>
</evidence>
<evidence type="ECO:0000256" key="4">
    <source>
        <dbReference type="ARBA" id="ARBA00023002"/>
    </source>
</evidence>
<dbReference type="InterPro" id="IPR016169">
    <property type="entry name" value="FAD-bd_PCMH_sub2"/>
</dbReference>
<dbReference type="Gene3D" id="3.30.43.10">
    <property type="entry name" value="Uridine Diphospho-n-acetylenolpyruvylglucosamine Reductase, domain 2"/>
    <property type="match status" value="1"/>
</dbReference>
<proteinExistence type="inferred from homology"/>
<reference evidence="6" key="1">
    <citation type="submission" date="2021-03" db="EMBL/GenBank/DDBJ databases">
        <title>Revisited historic fungal species revealed as producer of novel bioactive compounds through whole genome sequencing and comparative genomics.</title>
        <authorList>
            <person name="Vignolle G.A."/>
            <person name="Hochenegger N."/>
            <person name="Mach R.L."/>
            <person name="Mach-Aigner A.R."/>
            <person name="Javad Rahimi M."/>
            <person name="Salim K.A."/>
            <person name="Chan C.M."/>
            <person name="Lim L.B.L."/>
            <person name="Cai F."/>
            <person name="Druzhinina I.S."/>
            <person name="U'Ren J.M."/>
            <person name="Derntl C."/>
        </authorList>
    </citation>
    <scope>NUCLEOTIDE SEQUENCE</scope>
    <source>
        <strain evidence="6">TUCIM 5799</strain>
    </source>
</reference>
<dbReference type="Gene3D" id="3.40.462.20">
    <property type="match status" value="1"/>
</dbReference>
<feature type="domain" description="FAD-binding PCMH-type" evidence="5">
    <location>
        <begin position="50"/>
        <end position="224"/>
    </location>
</feature>
<keyword evidence="2" id="KW-0285">Flavoprotein</keyword>
<comment type="caution">
    <text evidence="6">The sequence shown here is derived from an EMBL/GenBank/DDBJ whole genome shotgun (WGS) entry which is preliminary data.</text>
</comment>
<dbReference type="GO" id="GO:0016491">
    <property type="term" value="F:oxidoreductase activity"/>
    <property type="evidence" value="ECO:0007669"/>
    <property type="project" value="UniProtKB-KW"/>
</dbReference>
<dbReference type="InterPro" id="IPR016167">
    <property type="entry name" value="FAD-bd_PCMH_sub1"/>
</dbReference>
<dbReference type="AlphaFoldDB" id="A0A9Q0AT43"/>
<dbReference type="PANTHER" id="PTHR42973:SF22">
    <property type="entry name" value="FAD-BINDING PCMH-TYPE DOMAIN-CONTAINING PROTEIN-RELATED"/>
    <property type="match status" value="1"/>
</dbReference>
<dbReference type="Gene3D" id="3.30.465.10">
    <property type="match status" value="1"/>
</dbReference>
<evidence type="ECO:0000256" key="1">
    <source>
        <dbReference type="ARBA" id="ARBA00005466"/>
    </source>
</evidence>
<keyword evidence="4" id="KW-0560">Oxidoreductase</keyword>
<dbReference type="GO" id="GO:0071949">
    <property type="term" value="F:FAD binding"/>
    <property type="evidence" value="ECO:0007669"/>
    <property type="project" value="InterPro"/>
</dbReference>
<dbReference type="InterPro" id="IPR006094">
    <property type="entry name" value="Oxid_FAD_bind_N"/>
</dbReference>